<evidence type="ECO:0000256" key="3">
    <source>
        <dbReference type="ARBA" id="ARBA00022692"/>
    </source>
</evidence>
<evidence type="ECO:0000259" key="7">
    <source>
        <dbReference type="Pfam" id="PF04138"/>
    </source>
</evidence>
<feature type="transmembrane region" description="Helical" evidence="6">
    <location>
        <begin position="79"/>
        <end position="103"/>
    </location>
</feature>
<dbReference type="EMBL" id="JABEMD010000055">
    <property type="protein sequence ID" value="NNH13661.1"/>
    <property type="molecule type" value="Genomic_DNA"/>
</dbReference>
<feature type="domain" description="GtrA/DPMS transmembrane" evidence="7">
    <location>
        <begin position="19"/>
        <end position="132"/>
    </location>
</feature>
<dbReference type="AlphaFoldDB" id="A0A849BCR1"/>
<protein>
    <submittedName>
        <fullName evidence="8">GtrA family protein</fullName>
    </submittedName>
</protein>
<dbReference type="PANTHER" id="PTHR38459:SF1">
    <property type="entry name" value="PROPHAGE BACTOPRENOL-LINKED GLUCOSE TRANSLOCASE HOMOLOG"/>
    <property type="match status" value="1"/>
</dbReference>
<feature type="transmembrane region" description="Helical" evidence="6">
    <location>
        <begin position="294"/>
        <end position="327"/>
    </location>
</feature>
<dbReference type="Proteomes" id="UP000542973">
    <property type="component" value="Unassembled WGS sequence"/>
</dbReference>
<organism evidence="8 9">
    <name type="scientific">Cupriavidus gilardii</name>
    <dbReference type="NCBI Taxonomy" id="82541"/>
    <lineage>
        <taxon>Bacteria</taxon>
        <taxon>Pseudomonadati</taxon>
        <taxon>Pseudomonadota</taxon>
        <taxon>Betaproteobacteria</taxon>
        <taxon>Burkholderiales</taxon>
        <taxon>Burkholderiaceae</taxon>
        <taxon>Cupriavidus</taxon>
    </lineage>
</organism>
<feature type="transmembrane region" description="Helical" evidence="6">
    <location>
        <begin position="472"/>
        <end position="491"/>
    </location>
</feature>
<feature type="transmembrane region" description="Helical" evidence="6">
    <location>
        <begin position="17"/>
        <end position="38"/>
    </location>
</feature>
<dbReference type="RefSeq" id="WP_053822261.1">
    <property type="nucleotide sequence ID" value="NZ_CP130340.1"/>
</dbReference>
<dbReference type="InterPro" id="IPR007267">
    <property type="entry name" value="GtrA_DPMS_TM"/>
</dbReference>
<feature type="transmembrane region" description="Helical" evidence="6">
    <location>
        <begin position="256"/>
        <end position="282"/>
    </location>
</feature>
<sequence length="701" mass="76214">MPSATTRPHAAVRHTGLCYLLVGASNSALGFAAIWLALRGLDWPPAAANAAGYAVGFLWSFALNRRWTFAHRGDVPASLWRFGIVCALGYAANLATVLTLSGVLGPRSLLAQCGGMAVYTVLTYLGARHWAFREARMPGQTPADRQAPGPLPDSLPGPLPQAAEGLGLRAAGVRRTGTARLRAIANRLPLLLVVAAGATLPWLAPYPAMIDLPQHAGQVAALRELLAGTSPWRQELRINPFTPYLLGYGAALALSWWMPVAAALKLLLSLAYLAFVAAGIALRRRIGADARLDWLFVPGFFGFAYEWGFLTFLLAVPLGLLFLLPAWRHAGAPTLRTAAAIVLAGALLFVAHGLVFLFACAVGAACALFGSARDDGSRPAPPTPRIVRFALLPYALLALLALLYAGHAQRLEATLDYAWPAIEWRWDWMRLPLLLVSPWGAWSTHLPFALATLLMLAAPWAMGLRPRWHLPLAWLPLAAVLLIWLCVPHYAVRTAFLFQRFGILLLPCYALLFAMPAGTAGPTRATRARWCAAALCAACALHLGWQARRALAFADETRDFDAVLAAAAPGQRALMLIFDAGSTPAAHPGAYQHFPLWYQARRQGLVDFNFAWFLPQIVRYRGGHAPALGPAEMLDNAFPASFDWQRHRAGRYRYLFVRRAMPLPAGFFATADCRVEPVRSAGHWSLYATRDCPPSAERPLP</sequence>
<dbReference type="GO" id="GO:0005886">
    <property type="term" value="C:plasma membrane"/>
    <property type="evidence" value="ECO:0007669"/>
    <property type="project" value="TreeGrafter"/>
</dbReference>
<feature type="transmembrane region" description="Helical" evidence="6">
    <location>
        <begin position="109"/>
        <end position="127"/>
    </location>
</feature>
<evidence type="ECO:0000256" key="1">
    <source>
        <dbReference type="ARBA" id="ARBA00004141"/>
    </source>
</evidence>
<comment type="similarity">
    <text evidence="2">Belongs to the GtrA family.</text>
</comment>
<feature type="transmembrane region" description="Helical" evidence="6">
    <location>
        <begin position="50"/>
        <end position="67"/>
    </location>
</feature>
<name>A0A849BCR1_9BURK</name>
<accession>A0A849BCR1</accession>
<feature type="transmembrane region" description="Helical" evidence="6">
    <location>
        <begin position="184"/>
        <end position="204"/>
    </location>
</feature>
<reference evidence="8 9" key="1">
    <citation type="submission" date="2020-05" db="EMBL/GenBank/DDBJ databases">
        <title>MicrobeNet Type strains.</title>
        <authorList>
            <person name="Nicholson A.C."/>
        </authorList>
    </citation>
    <scope>NUCLEOTIDE SEQUENCE [LARGE SCALE GENOMIC DNA]</scope>
    <source>
        <strain evidence="8 9">ATCC 700815</strain>
    </source>
</reference>
<dbReference type="PANTHER" id="PTHR38459">
    <property type="entry name" value="PROPHAGE BACTOPRENOL-LINKED GLUCOSE TRANSLOCASE HOMOLOG"/>
    <property type="match status" value="1"/>
</dbReference>
<keyword evidence="4 6" id="KW-1133">Transmembrane helix</keyword>
<evidence type="ECO:0000256" key="6">
    <source>
        <dbReference type="SAM" id="Phobius"/>
    </source>
</evidence>
<evidence type="ECO:0000313" key="9">
    <source>
        <dbReference type="Proteomes" id="UP000542973"/>
    </source>
</evidence>
<feature type="transmembrane region" description="Helical" evidence="6">
    <location>
        <begin position="389"/>
        <end position="407"/>
    </location>
</feature>
<evidence type="ECO:0000313" key="8">
    <source>
        <dbReference type="EMBL" id="NNH13661.1"/>
    </source>
</evidence>
<feature type="transmembrane region" description="Helical" evidence="6">
    <location>
        <begin position="497"/>
        <end position="515"/>
    </location>
</feature>
<feature type="transmembrane region" description="Helical" evidence="6">
    <location>
        <begin position="339"/>
        <end position="369"/>
    </location>
</feature>
<proteinExistence type="inferred from homology"/>
<dbReference type="Pfam" id="PF04138">
    <property type="entry name" value="GtrA_DPMS_TM"/>
    <property type="match status" value="1"/>
</dbReference>
<comment type="caution">
    <text evidence="8">The sequence shown here is derived from an EMBL/GenBank/DDBJ whole genome shotgun (WGS) entry which is preliminary data.</text>
</comment>
<evidence type="ECO:0000256" key="2">
    <source>
        <dbReference type="ARBA" id="ARBA00009399"/>
    </source>
</evidence>
<evidence type="ECO:0000256" key="4">
    <source>
        <dbReference type="ARBA" id="ARBA00022989"/>
    </source>
</evidence>
<gene>
    <name evidence="8" type="ORF">HLB16_22680</name>
</gene>
<feature type="transmembrane region" description="Helical" evidence="6">
    <location>
        <begin position="439"/>
        <end position="460"/>
    </location>
</feature>
<dbReference type="InterPro" id="IPR051401">
    <property type="entry name" value="GtrA_CellWall_Glycosyl"/>
</dbReference>
<dbReference type="GO" id="GO:0000271">
    <property type="term" value="P:polysaccharide biosynthetic process"/>
    <property type="evidence" value="ECO:0007669"/>
    <property type="project" value="InterPro"/>
</dbReference>
<keyword evidence="3 6" id="KW-0812">Transmembrane</keyword>
<keyword evidence="5 6" id="KW-0472">Membrane</keyword>
<evidence type="ECO:0000256" key="5">
    <source>
        <dbReference type="ARBA" id="ARBA00023136"/>
    </source>
</evidence>
<comment type="subcellular location">
    <subcellularLocation>
        <location evidence="1">Membrane</location>
        <topology evidence="1">Multi-pass membrane protein</topology>
    </subcellularLocation>
</comment>